<dbReference type="Proteomes" id="UP000267524">
    <property type="component" value="Unassembled WGS sequence"/>
</dbReference>
<reference evidence="3 4" key="1">
    <citation type="submission" date="2018-08" db="EMBL/GenBank/DDBJ databases">
        <title>Chryseobacterium nematophagum: a novel matrix digesting pathogen of nematodes.</title>
        <authorList>
            <person name="Page A."/>
            <person name="Roberts M."/>
            <person name="Felix M.-A."/>
            <person name="Weir W."/>
        </authorList>
    </citation>
    <scope>NUCLEOTIDE SEQUENCE [LARGE SCALE GENOMIC DNA]</scope>
    <source>
        <strain evidence="3 4">JUb275</strain>
    </source>
</reference>
<dbReference type="PANTHER" id="PTHR42754:SF1">
    <property type="entry name" value="LIPOPROTEIN"/>
    <property type="match status" value="1"/>
</dbReference>
<evidence type="ECO:0000256" key="1">
    <source>
        <dbReference type="ARBA" id="ARBA00022729"/>
    </source>
</evidence>
<protein>
    <submittedName>
        <fullName evidence="3">T9SS C-terminal target domain-containing protein</fullName>
    </submittedName>
</protein>
<dbReference type="RefSeq" id="WP_122548372.1">
    <property type="nucleotide sequence ID" value="NZ_QWIV01000015.1"/>
</dbReference>
<proteinExistence type="predicted"/>
<dbReference type="NCBIfam" id="TIGR04183">
    <property type="entry name" value="Por_Secre_tail"/>
    <property type="match status" value="1"/>
</dbReference>
<evidence type="ECO:0000313" key="4">
    <source>
        <dbReference type="Proteomes" id="UP000267524"/>
    </source>
</evidence>
<evidence type="ECO:0000313" key="3">
    <source>
        <dbReference type="EMBL" id="RMZ57926.1"/>
    </source>
</evidence>
<name>A0A3M7L8Y9_9FLAO</name>
<organism evidence="3 4">
    <name type="scientific">Chryseobacterium nematophagum</name>
    <dbReference type="NCBI Taxonomy" id="2305228"/>
    <lineage>
        <taxon>Bacteria</taxon>
        <taxon>Pseudomonadati</taxon>
        <taxon>Bacteroidota</taxon>
        <taxon>Flavobacteriia</taxon>
        <taxon>Flavobacteriales</taxon>
        <taxon>Weeksellaceae</taxon>
        <taxon>Chryseobacterium group</taxon>
        <taxon>Chryseobacterium</taxon>
    </lineage>
</organism>
<dbReference type="InterPro" id="IPR026444">
    <property type="entry name" value="Secre_tail"/>
</dbReference>
<evidence type="ECO:0000259" key="2">
    <source>
        <dbReference type="Pfam" id="PF18962"/>
    </source>
</evidence>
<dbReference type="InterPro" id="IPR011047">
    <property type="entry name" value="Quinoprotein_ADH-like_sf"/>
</dbReference>
<dbReference type="EMBL" id="QWIV01000015">
    <property type="protein sequence ID" value="RMZ57926.1"/>
    <property type="molecule type" value="Genomic_DNA"/>
</dbReference>
<dbReference type="PANTHER" id="PTHR42754">
    <property type="entry name" value="ENDOGLUCANASE"/>
    <property type="match status" value="1"/>
</dbReference>
<dbReference type="AlphaFoldDB" id="A0A3M7L8Y9"/>
<dbReference type="SUPFAM" id="SSF50998">
    <property type="entry name" value="Quinoprotein alcohol dehydrogenase-like"/>
    <property type="match status" value="1"/>
</dbReference>
<feature type="domain" description="Secretion system C-terminal sorting" evidence="2">
    <location>
        <begin position="437"/>
        <end position="508"/>
    </location>
</feature>
<sequence>MKKLYFGALYLCTIPVFFSQEVVWQKDIQSSTQDFLSQVATTLDRQYLITGSSIQSQQHGSKTQNNSYDFHLIKLNQQGEQVWEKYFSGNQHDFLAATASTQDGGQLLAGTSYSNKGLDKKEDSKGGSDIWLIRINEFGDELWQKTIGSAAEEEAKAVIQTTDLGFFVAGNIQNSDKGYGAKDVLIVRLDKNGKELSQLILGGKSNDEVEKMIPTRDGGALLGIYSRSNVSGSKKTENFGEGDFWVIKLSKDGKVEWEKNFGGRDDDHLRTLASTPTGFIIGGESRSDRSGNKSVGLGEGTDLWIISLDERGEEIWQKSYNFKNRDVIMGMNIIESKGITQGMLIGGYTQSEGRIEKGDDEFWMLYLDGSGNEQWRKHVKGKSKKKEERLSDIQLQKDGSILLAGTSAEEFGKESWKIVKLEDKQVDQLIEKQDIKIYPNPVSDYAYVEIGFDFKEADILLYDMSGRQLQSLKTKNQVTKINTQQLIHGAYLITIKTDTDKTANAKLIKK</sequence>
<accession>A0A3M7L8Y9</accession>
<gene>
    <name evidence="3" type="ORF">D1632_16585</name>
</gene>
<dbReference type="Pfam" id="PF18962">
    <property type="entry name" value="Por_Secre_tail"/>
    <property type="match status" value="1"/>
</dbReference>
<keyword evidence="4" id="KW-1185">Reference proteome</keyword>
<comment type="caution">
    <text evidence="3">The sequence shown here is derived from an EMBL/GenBank/DDBJ whole genome shotgun (WGS) entry which is preliminary data.</text>
</comment>
<keyword evidence="1" id="KW-0732">Signal</keyword>